<dbReference type="EMBL" id="JACIEA010000003">
    <property type="protein sequence ID" value="MBB3943791.1"/>
    <property type="molecule type" value="Genomic_DNA"/>
</dbReference>
<organism evidence="8 9">
    <name type="scientific">Sphingorhabdus rigui</name>
    <dbReference type="NCBI Taxonomy" id="1282858"/>
    <lineage>
        <taxon>Bacteria</taxon>
        <taxon>Pseudomonadati</taxon>
        <taxon>Pseudomonadota</taxon>
        <taxon>Alphaproteobacteria</taxon>
        <taxon>Sphingomonadales</taxon>
        <taxon>Sphingomonadaceae</taxon>
        <taxon>Sphingorhabdus</taxon>
    </lineage>
</organism>
<keyword evidence="5 6" id="KW-0472">Membrane</keyword>
<sequence>MKKAVLALVLIGAIAAYFIFDLGQYLSLDNFKASQADIVAAKDAYPALYIAGFFLLYVAVTGLSIPGAAIMSLVAGALFGVVIGTLIVSFASTMGATLAFLSSRYVLRDWVQGKFGERLRAVDDGLEKDGAFYLFTLRLIPVFPFFVINLLMGLTRIKTGTFFWVSQIGMLPATIVFVNAGTQISRIESTAGLLSPTLIASFVALAFFPWAAKGIVAIVKRSRG</sequence>
<dbReference type="PANTHER" id="PTHR12677">
    <property type="entry name" value="GOLGI APPARATUS MEMBRANE PROTEIN TVP38-RELATED"/>
    <property type="match status" value="1"/>
</dbReference>
<keyword evidence="3 6" id="KW-0812">Transmembrane</keyword>
<feature type="transmembrane region" description="Helical" evidence="6">
    <location>
        <begin position="77"/>
        <end position="101"/>
    </location>
</feature>
<proteinExistence type="inferred from homology"/>
<comment type="caution">
    <text evidence="8">The sequence shown here is derived from an EMBL/GenBank/DDBJ whole genome shotgun (WGS) entry which is preliminary data.</text>
</comment>
<protein>
    <recommendedName>
        <fullName evidence="6">TVP38/TMEM64 family membrane protein</fullName>
    </recommendedName>
</protein>
<evidence type="ECO:0000256" key="3">
    <source>
        <dbReference type="ARBA" id="ARBA00022692"/>
    </source>
</evidence>
<dbReference type="PANTHER" id="PTHR12677:SF59">
    <property type="entry name" value="GOLGI APPARATUS MEMBRANE PROTEIN TVP38-RELATED"/>
    <property type="match status" value="1"/>
</dbReference>
<dbReference type="GO" id="GO:0005886">
    <property type="term" value="C:plasma membrane"/>
    <property type="evidence" value="ECO:0007669"/>
    <property type="project" value="UniProtKB-SubCell"/>
</dbReference>
<evidence type="ECO:0000256" key="4">
    <source>
        <dbReference type="ARBA" id="ARBA00022989"/>
    </source>
</evidence>
<dbReference type="Proteomes" id="UP000581447">
    <property type="component" value="Unassembled WGS sequence"/>
</dbReference>
<feature type="transmembrane region" description="Helical" evidence="6">
    <location>
        <begin position="47"/>
        <end position="65"/>
    </location>
</feature>
<evidence type="ECO:0000313" key="9">
    <source>
        <dbReference type="Proteomes" id="UP000581447"/>
    </source>
</evidence>
<evidence type="ECO:0000256" key="1">
    <source>
        <dbReference type="ARBA" id="ARBA00004651"/>
    </source>
</evidence>
<evidence type="ECO:0000256" key="2">
    <source>
        <dbReference type="ARBA" id="ARBA00022475"/>
    </source>
</evidence>
<evidence type="ECO:0000256" key="5">
    <source>
        <dbReference type="ARBA" id="ARBA00023136"/>
    </source>
</evidence>
<dbReference type="InterPro" id="IPR015414">
    <property type="entry name" value="TMEM64"/>
</dbReference>
<comment type="similarity">
    <text evidence="6">Belongs to the TVP38/TMEM64 family.</text>
</comment>
<keyword evidence="2 6" id="KW-1003">Cell membrane</keyword>
<gene>
    <name evidence="8" type="ORF">GGR91_002055</name>
</gene>
<feature type="domain" description="VTT" evidence="7">
    <location>
        <begin position="69"/>
        <end position="182"/>
    </location>
</feature>
<accession>A0A840B1J2</accession>
<feature type="transmembrane region" description="Helical" evidence="6">
    <location>
        <begin position="132"/>
        <end position="154"/>
    </location>
</feature>
<name>A0A840B1J2_9SPHN</name>
<dbReference type="Pfam" id="PF09335">
    <property type="entry name" value="VTT_dom"/>
    <property type="match status" value="1"/>
</dbReference>
<reference evidence="8 9" key="1">
    <citation type="submission" date="2020-08" db="EMBL/GenBank/DDBJ databases">
        <title>Genomic Encyclopedia of Type Strains, Phase IV (KMG-IV): sequencing the most valuable type-strain genomes for metagenomic binning, comparative biology and taxonomic classification.</title>
        <authorList>
            <person name="Goeker M."/>
        </authorList>
    </citation>
    <scope>NUCLEOTIDE SEQUENCE [LARGE SCALE GENOMIC DNA]</scope>
    <source>
        <strain evidence="8 9">DSM 29050</strain>
    </source>
</reference>
<keyword evidence="4 6" id="KW-1133">Transmembrane helix</keyword>
<evidence type="ECO:0000259" key="7">
    <source>
        <dbReference type="Pfam" id="PF09335"/>
    </source>
</evidence>
<evidence type="ECO:0000256" key="6">
    <source>
        <dbReference type="RuleBase" id="RU366058"/>
    </source>
</evidence>
<keyword evidence="9" id="KW-1185">Reference proteome</keyword>
<dbReference type="RefSeq" id="WP_246337167.1">
    <property type="nucleotide sequence ID" value="NZ_BAABBG010000022.1"/>
</dbReference>
<evidence type="ECO:0000313" key="8">
    <source>
        <dbReference type="EMBL" id="MBB3943791.1"/>
    </source>
</evidence>
<comment type="subcellular location">
    <subcellularLocation>
        <location evidence="1 6">Cell membrane</location>
        <topology evidence="1 6">Multi-pass membrane protein</topology>
    </subcellularLocation>
</comment>
<feature type="transmembrane region" description="Helical" evidence="6">
    <location>
        <begin position="161"/>
        <end position="178"/>
    </location>
</feature>
<feature type="transmembrane region" description="Helical" evidence="6">
    <location>
        <begin position="198"/>
        <end position="219"/>
    </location>
</feature>
<dbReference type="AlphaFoldDB" id="A0A840B1J2"/>
<dbReference type="InterPro" id="IPR032816">
    <property type="entry name" value="VTT_dom"/>
</dbReference>